<organism evidence="1 2">
    <name type="scientific">Corynebacterium genitalium ATCC 33030</name>
    <dbReference type="NCBI Taxonomy" id="585529"/>
    <lineage>
        <taxon>Bacteria</taxon>
        <taxon>Bacillati</taxon>
        <taxon>Actinomycetota</taxon>
        <taxon>Actinomycetes</taxon>
        <taxon>Mycobacteriales</taxon>
        <taxon>Corynebacteriaceae</taxon>
        <taxon>Corynebacterium</taxon>
    </lineage>
</organism>
<dbReference type="RefSeq" id="WP_005289906.1">
    <property type="nucleotide sequence ID" value="NZ_CM000961.1"/>
</dbReference>
<name>D7WCE2_9CORY</name>
<keyword evidence="2" id="KW-1185">Reference proteome</keyword>
<protein>
    <recommendedName>
        <fullName evidence="3">LemA family protein</fullName>
    </recommendedName>
</protein>
<evidence type="ECO:0000313" key="2">
    <source>
        <dbReference type="Proteomes" id="UP000004208"/>
    </source>
</evidence>
<reference evidence="1" key="1">
    <citation type="submission" date="2010-06" db="EMBL/GenBank/DDBJ databases">
        <authorList>
            <person name="Muzny D."/>
            <person name="Qin X."/>
            <person name="Buhay C."/>
            <person name="Dugan-Rocha S."/>
            <person name="Ding Y."/>
            <person name="Chen G."/>
            <person name="Hawes A."/>
            <person name="Holder M."/>
            <person name="Jhangiani S."/>
            <person name="Johnson A."/>
            <person name="Khan Z."/>
            <person name="Li Z."/>
            <person name="Liu W."/>
            <person name="Liu X."/>
            <person name="Perez L."/>
            <person name="Shen H."/>
            <person name="Wang Q."/>
            <person name="Watt J."/>
            <person name="Xi L."/>
            <person name="Xin Y."/>
            <person name="Zhou J."/>
            <person name="Deng J."/>
            <person name="Jiang H."/>
            <person name="Liu Y."/>
            <person name="Qu J."/>
            <person name="Song X.-Z."/>
            <person name="Zhang L."/>
            <person name="Villasana D."/>
            <person name="Johnson A."/>
            <person name="Liu J."/>
            <person name="Liyanage D."/>
            <person name="Lorensuhewa L."/>
            <person name="Robinson T."/>
            <person name="Song A."/>
            <person name="Song B.-B."/>
            <person name="Dinh H."/>
            <person name="Thornton R."/>
            <person name="Coyle M."/>
            <person name="Francisco L."/>
            <person name="Jackson L."/>
            <person name="Javaid M."/>
            <person name="Korchina V."/>
            <person name="Kovar C."/>
            <person name="Mata R."/>
            <person name="Mathew T."/>
            <person name="Ngo R."/>
            <person name="Nguyen L."/>
            <person name="Nguyen N."/>
            <person name="Okwuonu G."/>
            <person name="Ongeri F."/>
            <person name="Pham C."/>
            <person name="Simmons D."/>
            <person name="Wilczek-Boney K."/>
            <person name="Hale W."/>
            <person name="Jakkamsetti A."/>
            <person name="Pham P."/>
            <person name="Ruth R."/>
            <person name="San Lucas F."/>
            <person name="Warren J."/>
            <person name="Zhang J."/>
            <person name="Zhao Z."/>
            <person name="Zhou C."/>
            <person name="Zhu D."/>
            <person name="Lee S."/>
            <person name="Bess C."/>
            <person name="Blankenburg K."/>
            <person name="Forbes L."/>
            <person name="Fu Q."/>
            <person name="Gubbala S."/>
            <person name="Hirani K."/>
            <person name="Jayaseelan J.C."/>
            <person name="Lara F."/>
            <person name="Munidasa M."/>
            <person name="Palculict T."/>
            <person name="Patil S."/>
            <person name="Pu L.-L."/>
            <person name="Saada N."/>
            <person name="Tang L."/>
            <person name="Weissenberger G."/>
            <person name="Zhu Y."/>
            <person name="Hemphill L."/>
            <person name="Shang Y."/>
            <person name="Youmans B."/>
            <person name="Ayvaz T."/>
            <person name="Ross M."/>
            <person name="Santibanez J."/>
            <person name="Aqrawi P."/>
            <person name="Gross S."/>
            <person name="Joshi V."/>
            <person name="Fowler G."/>
            <person name="Nazareth L."/>
            <person name="Reid J."/>
            <person name="Worley K."/>
            <person name="Petrosino J."/>
            <person name="Highlander S."/>
            <person name="Gibbs R."/>
        </authorList>
    </citation>
    <scope>NUCLEOTIDE SEQUENCE [LARGE SCALE GENOMIC DNA]</scope>
    <source>
        <strain evidence="1">ATCC 33030</strain>
    </source>
</reference>
<accession>D7WCE2</accession>
<comment type="caution">
    <text evidence="1">The sequence shown here is derived from an EMBL/GenBank/DDBJ whole genome shotgun (WGS) entry which is preliminary data.</text>
</comment>
<dbReference type="Proteomes" id="UP000004208">
    <property type="component" value="Unassembled WGS sequence"/>
</dbReference>
<sequence>MELVIAVVCVIVAVLAIVSLWAVLTARRLDRLHIRLDRAHDGLGAALDRRMAVVAALCPPLAPAAREAESIGFAPAQFHDRLLAERRVLDQLPTLSSRVQAAELARADERVGLALRLYNDAVSAARAVRLKPGVRALRLAGTAPMPEFCPQPPGEVHSG</sequence>
<dbReference type="EMBL" id="ACLJ02000003">
    <property type="protein sequence ID" value="EFK53823.1"/>
    <property type="molecule type" value="Genomic_DNA"/>
</dbReference>
<gene>
    <name evidence="1" type="ORF">HMPREF0291_11480</name>
</gene>
<evidence type="ECO:0008006" key="3">
    <source>
        <dbReference type="Google" id="ProtNLM"/>
    </source>
</evidence>
<dbReference type="AlphaFoldDB" id="D7WCE2"/>
<dbReference type="eggNOG" id="COG1704">
    <property type="taxonomic scope" value="Bacteria"/>
</dbReference>
<dbReference type="STRING" id="585529.HMPREF0291_11480"/>
<proteinExistence type="predicted"/>
<evidence type="ECO:0000313" key="1">
    <source>
        <dbReference type="EMBL" id="EFK53823.1"/>
    </source>
</evidence>
<dbReference type="HOGENOM" id="CLU_098191_1_0_11"/>